<accession>A0A0D1EBA3</accession>
<dbReference type="PATRIC" id="fig|935700.4.peg.3461"/>
<keyword evidence="1 3" id="KW-0456">Lyase</keyword>
<dbReference type="EMBL" id="JYFE01000060">
    <property type="protein sequence ID" value="KIT15029.1"/>
    <property type="molecule type" value="Genomic_DNA"/>
</dbReference>
<dbReference type="InterPro" id="IPR013785">
    <property type="entry name" value="Aldolase_TIM"/>
</dbReference>
<reference evidence="6 7" key="1">
    <citation type="submission" date="2015-02" db="EMBL/GenBank/DDBJ databases">
        <title>Genome Sequence of Jannaschia aquimarina DSM28248, a member of the Roseobacter clade.</title>
        <authorList>
            <person name="Voget S."/>
            <person name="Daniel R."/>
        </authorList>
    </citation>
    <scope>NUCLEOTIDE SEQUENCE [LARGE SCALE GENOMIC DNA]</scope>
    <source>
        <strain evidence="6 7">GSW-M26</strain>
    </source>
</reference>
<feature type="active site" description="Proton donor/acceptor" evidence="4">
    <location>
        <position position="136"/>
    </location>
</feature>
<comment type="caution">
    <text evidence="6">The sequence shown here is derived from an EMBL/GenBank/DDBJ whole genome shotgun (WGS) entry which is preliminary data.</text>
</comment>
<keyword evidence="2" id="KW-0704">Schiff base</keyword>
<dbReference type="InterPro" id="IPR002220">
    <property type="entry name" value="DapA-like"/>
</dbReference>
<keyword evidence="7" id="KW-1185">Reference proteome</keyword>
<dbReference type="EC" id="4.1.3.3" evidence="6"/>
<gene>
    <name evidence="6" type="primary">nanA</name>
    <name evidence="6" type="ORF">jaqu_33550</name>
</gene>
<dbReference type="Pfam" id="PF00701">
    <property type="entry name" value="DHDPS"/>
    <property type="match status" value="1"/>
</dbReference>
<dbReference type="Gene3D" id="3.20.20.70">
    <property type="entry name" value="Aldolase class I"/>
    <property type="match status" value="1"/>
</dbReference>
<dbReference type="PANTHER" id="PTHR42849:SF1">
    <property type="entry name" value="N-ACETYLNEURAMINATE LYASE"/>
    <property type="match status" value="1"/>
</dbReference>
<evidence type="ECO:0000313" key="7">
    <source>
        <dbReference type="Proteomes" id="UP000032232"/>
    </source>
</evidence>
<protein>
    <submittedName>
        <fullName evidence="6">NanA protein</fullName>
        <ecNumber evidence="6">4.1.3.3</ecNumber>
    </submittedName>
</protein>
<proteinExistence type="inferred from homology"/>
<dbReference type="NCBIfam" id="NF003164">
    <property type="entry name" value="PRK04147.1"/>
    <property type="match status" value="1"/>
</dbReference>
<dbReference type="PRINTS" id="PR00146">
    <property type="entry name" value="DHPICSNTHASE"/>
</dbReference>
<dbReference type="GO" id="GO:0005829">
    <property type="term" value="C:cytosol"/>
    <property type="evidence" value="ECO:0007669"/>
    <property type="project" value="TreeGrafter"/>
</dbReference>
<name>A0A0D1EBA3_9RHOB</name>
<dbReference type="GO" id="GO:0008747">
    <property type="term" value="F:N-acetylneuraminate lyase activity"/>
    <property type="evidence" value="ECO:0007669"/>
    <property type="project" value="UniProtKB-EC"/>
</dbReference>
<dbReference type="InterPro" id="IPR020624">
    <property type="entry name" value="Schiff_base-form_aldolases_CS"/>
</dbReference>
<dbReference type="STRING" id="935700.jaqu_33550"/>
<dbReference type="OrthoDB" id="9778880at2"/>
<dbReference type="PROSITE" id="PS00665">
    <property type="entry name" value="DHDPS_1"/>
    <property type="match status" value="1"/>
</dbReference>
<dbReference type="PIRSF" id="PIRSF001365">
    <property type="entry name" value="DHDPS"/>
    <property type="match status" value="1"/>
</dbReference>
<dbReference type="RefSeq" id="WP_043920103.1">
    <property type="nucleotide sequence ID" value="NZ_FZPF01000001.1"/>
</dbReference>
<dbReference type="GO" id="GO:0019262">
    <property type="term" value="P:N-acetylneuraminate catabolic process"/>
    <property type="evidence" value="ECO:0007669"/>
    <property type="project" value="TreeGrafter"/>
</dbReference>
<feature type="binding site" evidence="5">
    <location>
        <position position="48"/>
    </location>
    <ligand>
        <name>pyruvate</name>
        <dbReference type="ChEBI" id="CHEBI:15361"/>
    </ligand>
</feature>
<organism evidence="6 7">
    <name type="scientific">Jannaschia aquimarina</name>
    <dbReference type="NCBI Taxonomy" id="935700"/>
    <lineage>
        <taxon>Bacteria</taxon>
        <taxon>Pseudomonadati</taxon>
        <taxon>Pseudomonadota</taxon>
        <taxon>Alphaproteobacteria</taxon>
        <taxon>Rhodobacterales</taxon>
        <taxon>Roseobacteraceae</taxon>
        <taxon>Jannaschia</taxon>
    </lineage>
</organism>
<sequence length="306" mass="32693">MNDLNGYFAALPTPFTDRQGAIAEGSLDDLVERLVTSHLSGLYVGGSTGEAFLLSEQERAALLRRVARTCAGRSTLIAHVGDPDPALSGRLARLAAEAGYDAVSAVPPFYYRYGFEEILRHYEWLAGQTDLPFLIYNFPALSGVHWSADQIAQLCDLPNVVGVKNTCGDLFAFESLRRLRPEARLFHGFDETLLAGLSMGADGGIGSTYNIQPDRIVAIDAAFRAGDMDTARSLQADANALIEAMVAAGVIPALKYLLTRSGIPMGDCRPPFGQLDADARAALDAAADRYIPAVTPNGTDIAAEAI</sequence>
<comment type="similarity">
    <text evidence="3">Belongs to the DapA family.</text>
</comment>
<evidence type="ECO:0000256" key="2">
    <source>
        <dbReference type="ARBA" id="ARBA00023270"/>
    </source>
</evidence>
<dbReference type="AlphaFoldDB" id="A0A0D1EBA3"/>
<dbReference type="PANTHER" id="PTHR42849">
    <property type="entry name" value="N-ACETYLNEURAMINATE LYASE"/>
    <property type="match status" value="1"/>
</dbReference>
<evidence type="ECO:0000256" key="3">
    <source>
        <dbReference type="PIRNR" id="PIRNR001365"/>
    </source>
</evidence>
<dbReference type="SMART" id="SM01130">
    <property type="entry name" value="DHDPS"/>
    <property type="match status" value="1"/>
</dbReference>
<dbReference type="Proteomes" id="UP000032232">
    <property type="component" value="Unassembled WGS sequence"/>
</dbReference>
<feature type="binding site" evidence="5">
    <location>
        <position position="205"/>
    </location>
    <ligand>
        <name>pyruvate</name>
        <dbReference type="ChEBI" id="CHEBI:15361"/>
    </ligand>
</feature>
<feature type="active site" description="Schiff-base intermediate with substrate" evidence="4">
    <location>
        <position position="164"/>
    </location>
</feature>
<dbReference type="SUPFAM" id="SSF51569">
    <property type="entry name" value="Aldolase"/>
    <property type="match status" value="1"/>
</dbReference>
<evidence type="ECO:0000256" key="1">
    <source>
        <dbReference type="ARBA" id="ARBA00023239"/>
    </source>
</evidence>
<evidence type="ECO:0000256" key="4">
    <source>
        <dbReference type="PIRSR" id="PIRSR001365-1"/>
    </source>
</evidence>
<evidence type="ECO:0000256" key="5">
    <source>
        <dbReference type="PIRSR" id="PIRSR001365-2"/>
    </source>
</evidence>
<evidence type="ECO:0000313" key="6">
    <source>
        <dbReference type="EMBL" id="KIT15029.1"/>
    </source>
</evidence>